<dbReference type="GO" id="GO:0008270">
    <property type="term" value="F:zinc ion binding"/>
    <property type="evidence" value="ECO:0007669"/>
    <property type="project" value="InterPro"/>
</dbReference>
<comment type="caution">
    <text evidence="7">The sequence shown here is derived from an EMBL/GenBank/DDBJ whole genome shotgun (WGS) entry which is preliminary data.</text>
</comment>
<feature type="binding site" evidence="5">
    <location>
        <position position="160"/>
    </location>
    <ligand>
        <name>Zn(2+)</name>
        <dbReference type="ChEBI" id="CHEBI:29105"/>
    </ligand>
</feature>
<dbReference type="EMBL" id="QOQW01000013">
    <property type="protein sequence ID" value="RCK79455.1"/>
    <property type="molecule type" value="Genomic_DNA"/>
</dbReference>
<evidence type="ECO:0000256" key="2">
    <source>
        <dbReference type="ARBA" id="ARBA00022695"/>
    </source>
</evidence>
<evidence type="ECO:0000256" key="3">
    <source>
        <dbReference type="ARBA" id="ARBA00023277"/>
    </source>
</evidence>
<keyword evidence="5" id="KW-0479">Metal-binding</keyword>
<evidence type="ECO:0000313" key="7">
    <source>
        <dbReference type="EMBL" id="RCK79455.1"/>
    </source>
</evidence>
<dbReference type="GO" id="GO:0008108">
    <property type="term" value="F:UDP-glucose:hexose-1-phosphate uridylyltransferase activity"/>
    <property type="evidence" value="ECO:0007669"/>
    <property type="project" value="InterPro"/>
</dbReference>
<dbReference type="InterPro" id="IPR001937">
    <property type="entry name" value="GalP_UDPtransf1"/>
</dbReference>
<reference evidence="7 8" key="1">
    <citation type="submission" date="2018-05" db="EMBL/GenBank/DDBJ databases">
        <title>A metagenomic window into the 2 km-deep terrestrial subsurface aquifer revealed taxonomically and functionally diverse microbial community comprising novel uncultured bacterial lineages.</title>
        <authorList>
            <person name="Kadnikov V.V."/>
            <person name="Mardanov A.V."/>
            <person name="Beletsky A.V."/>
            <person name="Banks D."/>
            <person name="Pimenov N.V."/>
            <person name="Frank Y.A."/>
            <person name="Karnachuk O.V."/>
            <person name="Ravin N.V."/>
        </authorList>
    </citation>
    <scope>NUCLEOTIDE SEQUENCE [LARGE SCALE GENOMIC DNA]</scope>
    <source>
        <strain evidence="7">BY5</strain>
    </source>
</reference>
<organism evidence="7 8">
    <name type="scientific">Candidatus Ozemobacter sibiricus</name>
    <dbReference type="NCBI Taxonomy" id="2268124"/>
    <lineage>
        <taxon>Bacteria</taxon>
        <taxon>Candidatus Ozemobacteria</taxon>
        <taxon>Candidatus Ozemobacterales</taxon>
        <taxon>Candidatus Ozemobacteraceae</taxon>
        <taxon>Candidatus Ozemobacter</taxon>
    </lineage>
</organism>
<feature type="binding site" evidence="5">
    <location>
        <position position="45"/>
    </location>
    <ligand>
        <name>Zn(2+)</name>
        <dbReference type="ChEBI" id="CHEBI:29105"/>
    </ligand>
</feature>
<dbReference type="Gene3D" id="3.30.428.10">
    <property type="entry name" value="HIT-like"/>
    <property type="match status" value="2"/>
</dbReference>
<evidence type="ECO:0000256" key="5">
    <source>
        <dbReference type="PIRSR" id="PIRSR000808-3"/>
    </source>
</evidence>
<comment type="cofactor">
    <cofactor evidence="5">
        <name>Zn(2+)</name>
        <dbReference type="ChEBI" id="CHEBI:29105"/>
    </cofactor>
    <text evidence="5">Binds 1 zinc ion per subunit.</text>
</comment>
<proteinExistence type="predicted"/>
<gene>
    <name evidence="7" type="ORF">OZSIB_0095</name>
</gene>
<protein>
    <submittedName>
        <fullName evidence="7">Galactose-1-phosphate uridylyltransferase</fullName>
    </submittedName>
</protein>
<feature type="binding site" evidence="5">
    <location>
        <position position="42"/>
    </location>
    <ligand>
        <name>Zn(2+)</name>
        <dbReference type="ChEBI" id="CHEBI:29105"/>
    </ligand>
</feature>
<dbReference type="Proteomes" id="UP000252355">
    <property type="component" value="Unassembled WGS sequence"/>
</dbReference>
<evidence type="ECO:0000256" key="4">
    <source>
        <dbReference type="PIRSR" id="PIRSR000808-1"/>
    </source>
</evidence>
<keyword evidence="3" id="KW-0119">Carbohydrate metabolism</keyword>
<feature type="domain" description="Galactose-1-phosphate uridyl transferase N-terminal" evidence="6">
    <location>
        <begin position="3"/>
        <end position="172"/>
    </location>
</feature>
<dbReference type="GO" id="GO:0006012">
    <property type="term" value="P:galactose metabolic process"/>
    <property type="evidence" value="ECO:0007669"/>
    <property type="project" value="InterPro"/>
</dbReference>
<feature type="active site" description="Tele-UMP-histidine intermediate" evidence="4">
    <location>
        <position position="162"/>
    </location>
</feature>
<dbReference type="InterPro" id="IPR036265">
    <property type="entry name" value="HIT-like_sf"/>
</dbReference>
<keyword evidence="1 7" id="KW-0808">Transferase</keyword>
<dbReference type="AlphaFoldDB" id="A0A367ZMU8"/>
<sequence>MIRQNPVTKGWVIMAPQRARRPTTGAEVSTAPEAIPDRRGDCPFCKGPEGEDRKPSIILHDERGWYLYVIPNRFPALSPDVAPERLREGGRLAVGGFGLAEVVVESNDHWGYLYKRSAHEVRDLFGVFQSRTAALLKDPRIQQVIVFQNCGPRAGASQPHPHSQIYALPIVPANIRREIECRRQFYDNEGLCPACHELERELHENQRVIFKNDLVVAYCPWASEVPYEIHFLPRRHATCLTLLDARLLDALADAVRTMLCRLISLLGTVDYNLLIDTAPRDERDAPFFHLRVRLMPRLATPAGFEIATGIPVNTVLPENAARELAGPALNDPSPF</sequence>
<dbReference type="PANTHER" id="PTHR42763:SF2">
    <property type="entry name" value="ADP-GLUCOSE PHOSPHORYLASE"/>
    <property type="match status" value="1"/>
</dbReference>
<evidence type="ECO:0000256" key="1">
    <source>
        <dbReference type="ARBA" id="ARBA00022679"/>
    </source>
</evidence>
<dbReference type="PANTHER" id="PTHR42763">
    <property type="entry name" value="ADP-GLUCOSE PHOSPHORYLASE"/>
    <property type="match status" value="1"/>
</dbReference>
<keyword evidence="2 7" id="KW-0548">Nucleotidyltransferase</keyword>
<keyword evidence="5" id="KW-0862">Zinc</keyword>
<accession>A0A367ZMU8</accession>
<evidence type="ECO:0000259" key="6">
    <source>
        <dbReference type="Pfam" id="PF01087"/>
    </source>
</evidence>
<dbReference type="Pfam" id="PF01087">
    <property type="entry name" value="GalP_UDP_transf"/>
    <property type="match status" value="1"/>
</dbReference>
<evidence type="ECO:0000313" key="8">
    <source>
        <dbReference type="Proteomes" id="UP000252355"/>
    </source>
</evidence>
<feature type="binding site" evidence="5">
    <location>
        <position position="109"/>
    </location>
    <ligand>
        <name>Zn(2+)</name>
        <dbReference type="ChEBI" id="CHEBI:29105"/>
    </ligand>
</feature>
<dbReference type="SUPFAM" id="SSF54197">
    <property type="entry name" value="HIT-like"/>
    <property type="match status" value="2"/>
</dbReference>
<name>A0A367ZMU8_9BACT</name>
<dbReference type="InterPro" id="IPR053177">
    <property type="entry name" value="ADP-glucose_phosphorylase"/>
</dbReference>
<dbReference type="InterPro" id="IPR005849">
    <property type="entry name" value="GalP_Utransf_N"/>
</dbReference>
<dbReference type="PIRSF" id="PIRSF000808">
    <property type="entry name" value="GalT"/>
    <property type="match status" value="1"/>
</dbReference>